<dbReference type="SUPFAM" id="SSF52833">
    <property type="entry name" value="Thioredoxin-like"/>
    <property type="match status" value="1"/>
</dbReference>
<dbReference type="STRING" id="181874.A0A409Y7M0"/>
<evidence type="ECO:0000256" key="1">
    <source>
        <dbReference type="SAM" id="MobiDB-lite"/>
    </source>
</evidence>
<accession>A0A409Y7M0</accession>
<gene>
    <name evidence="2" type="ORF">CVT24_003642</name>
</gene>
<proteinExistence type="predicted"/>
<keyword evidence="3" id="KW-1185">Reference proteome</keyword>
<reference evidence="2 3" key="1">
    <citation type="journal article" date="2018" name="Evol. Lett.">
        <title>Horizontal gene cluster transfer increased hallucinogenic mushroom diversity.</title>
        <authorList>
            <person name="Reynolds H.T."/>
            <person name="Vijayakumar V."/>
            <person name="Gluck-Thaler E."/>
            <person name="Korotkin H.B."/>
            <person name="Matheny P.B."/>
            <person name="Slot J.C."/>
        </authorList>
    </citation>
    <scope>NUCLEOTIDE SEQUENCE [LARGE SCALE GENOMIC DNA]</scope>
    <source>
        <strain evidence="2 3">2629</strain>
    </source>
</reference>
<protein>
    <recommendedName>
        <fullName evidence="4">Phosducin thioredoxin-like domain-containing protein</fullName>
    </recommendedName>
</protein>
<dbReference type="PANTHER" id="PTHR21148">
    <property type="entry name" value="THIOREDOXIN DOMAIN-CONTAINING PROTEIN 9"/>
    <property type="match status" value="1"/>
</dbReference>
<evidence type="ECO:0000313" key="2">
    <source>
        <dbReference type="EMBL" id="PPQ99082.1"/>
    </source>
</evidence>
<dbReference type="AlphaFoldDB" id="A0A409Y7M0"/>
<dbReference type="EMBL" id="NHTK01001370">
    <property type="protein sequence ID" value="PPQ99082.1"/>
    <property type="molecule type" value="Genomic_DNA"/>
</dbReference>
<dbReference type="FunCoup" id="A0A409Y7M0">
    <property type="interactions" value="675"/>
</dbReference>
<dbReference type="OrthoDB" id="10257948at2759"/>
<evidence type="ECO:0008006" key="4">
    <source>
        <dbReference type="Google" id="ProtNLM"/>
    </source>
</evidence>
<sequence length="212" mass="24473">MSSTSKIESLASRLVQPNEPNRYRRRESDDEDDDEALFAELEEEIENDPNLSIREQGLKLLKSEMDRMKDLQENQHGQYGEVTDEKEGRETLRGPFLSLQFQEMRNYGQTSISPKYYHTRFLRVFVENVPWLVERLAIKVLPCVICFVDGVTRDRLVGFEELGNSDSFDTGILELRLSQCGVIQKATGNVLQPLYKVASSKKDDEEIFDLDD</sequence>
<feature type="region of interest" description="Disordered" evidence="1">
    <location>
        <begin position="1"/>
        <end position="34"/>
    </location>
</feature>
<dbReference type="Gene3D" id="3.40.30.10">
    <property type="entry name" value="Glutaredoxin"/>
    <property type="match status" value="1"/>
</dbReference>
<evidence type="ECO:0000313" key="3">
    <source>
        <dbReference type="Proteomes" id="UP000284842"/>
    </source>
</evidence>
<organism evidence="2 3">
    <name type="scientific">Panaeolus cyanescens</name>
    <dbReference type="NCBI Taxonomy" id="181874"/>
    <lineage>
        <taxon>Eukaryota</taxon>
        <taxon>Fungi</taxon>
        <taxon>Dikarya</taxon>
        <taxon>Basidiomycota</taxon>
        <taxon>Agaricomycotina</taxon>
        <taxon>Agaricomycetes</taxon>
        <taxon>Agaricomycetidae</taxon>
        <taxon>Agaricales</taxon>
        <taxon>Agaricineae</taxon>
        <taxon>Galeropsidaceae</taxon>
        <taxon>Panaeolus</taxon>
    </lineage>
</organism>
<comment type="caution">
    <text evidence="2">The sequence shown here is derived from an EMBL/GenBank/DDBJ whole genome shotgun (WGS) entry which is preliminary data.</text>
</comment>
<name>A0A409Y7M0_9AGAR</name>
<dbReference type="Proteomes" id="UP000284842">
    <property type="component" value="Unassembled WGS sequence"/>
</dbReference>
<dbReference type="InterPro" id="IPR036249">
    <property type="entry name" value="Thioredoxin-like_sf"/>
</dbReference>
<dbReference type="InParanoid" id="A0A409Y7M0"/>